<accession>A0A2P5YW21</accession>
<sequence length="169" mass="19466">METKYVLGDEEEETTVAIYEADDLRQPNDTFLTDLNLMIVALSLSSICNEGDDGLNLDATDNNKVNIKDLEAGKDKGKTCNVPRLHARKRDTNNDNVKLMRRQTPHKDFRKEKQAWQKNVDDDICTERKSENEKILMVKRRGNWRFFFVFVAADNSLAPFTVSWPPNSL</sequence>
<evidence type="ECO:0000313" key="2">
    <source>
        <dbReference type="Proteomes" id="UP000239757"/>
    </source>
</evidence>
<reference evidence="1 2" key="1">
    <citation type="submission" date="2015-01" db="EMBL/GenBank/DDBJ databases">
        <title>Genome of allotetraploid Gossypium barbadense reveals genomic plasticity and fiber elongation in cotton evolution.</title>
        <authorList>
            <person name="Chen X."/>
            <person name="Liu X."/>
            <person name="Zhao B."/>
            <person name="Zheng H."/>
            <person name="Hu Y."/>
            <person name="Lu G."/>
            <person name="Yang C."/>
            <person name="Chen J."/>
            <person name="Shan C."/>
            <person name="Zhang L."/>
            <person name="Zhou Y."/>
            <person name="Wang L."/>
            <person name="Guo W."/>
            <person name="Bai Y."/>
            <person name="Ruan J."/>
            <person name="Shangguan X."/>
            <person name="Mao Y."/>
            <person name="Jiang J."/>
            <person name="Zhu Y."/>
            <person name="Lei J."/>
            <person name="Kang H."/>
            <person name="Chen S."/>
            <person name="He X."/>
            <person name="Wang R."/>
            <person name="Wang Y."/>
            <person name="Chen J."/>
            <person name="Wang L."/>
            <person name="Yu S."/>
            <person name="Wang B."/>
            <person name="Wei J."/>
            <person name="Song S."/>
            <person name="Lu X."/>
            <person name="Gao Z."/>
            <person name="Gu W."/>
            <person name="Deng X."/>
            <person name="Ma D."/>
            <person name="Wang S."/>
            <person name="Liang W."/>
            <person name="Fang L."/>
            <person name="Cai C."/>
            <person name="Zhu X."/>
            <person name="Zhou B."/>
            <person name="Zhang Y."/>
            <person name="Chen Z."/>
            <person name="Xu S."/>
            <person name="Zhu R."/>
            <person name="Wang S."/>
            <person name="Zhang T."/>
            <person name="Zhao G."/>
        </authorList>
    </citation>
    <scope>NUCLEOTIDE SEQUENCE [LARGE SCALE GENOMIC DNA]</scope>
    <source>
        <strain evidence="2">cv. Xinhai21</strain>
        <tissue evidence="1">Leaf</tissue>
    </source>
</reference>
<gene>
    <name evidence="1" type="ORF">GOBAR_AA00765</name>
</gene>
<dbReference type="EMBL" id="KZ662735">
    <property type="protein sequence ID" value="PPS19801.1"/>
    <property type="molecule type" value="Genomic_DNA"/>
</dbReference>
<dbReference type="Proteomes" id="UP000239757">
    <property type="component" value="Unassembled WGS sequence"/>
</dbReference>
<name>A0A2P5YW21_GOSBA</name>
<proteinExistence type="predicted"/>
<dbReference type="AlphaFoldDB" id="A0A2P5YW21"/>
<organism evidence="1 2">
    <name type="scientific">Gossypium barbadense</name>
    <name type="common">Sea Island cotton</name>
    <name type="synonym">Hibiscus barbadensis</name>
    <dbReference type="NCBI Taxonomy" id="3634"/>
    <lineage>
        <taxon>Eukaryota</taxon>
        <taxon>Viridiplantae</taxon>
        <taxon>Streptophyta</taxon>
        <taxon>Embryophyta</taxon>
        <taxon>Tracheophyta</taxon>
        <taxon>Spermatophyta</taxon>
        <taxon>Magnoliopsida</taxon>
        <taxon>eudicotyledons</taxon>
        <taxon>Gunneridae</taxon>
        <taxon>Pentapetalae</taxon>
        <taxon>rosids</taxon>
        <taxon>malvids</taxon>
        <taxon>Malvales</taxon>
        <taxon>Malvaceae</taxon>
        <taxon>Malvoideae</taxon>
        <taxon>Gossypium</taxon>
    </lineage>
</organism>
<evidence type="ECO:0000313" key="1">
    <source>
        <dbReference type="EMBL" id="PPS19801.1"/>
    </source>
</evidence>
<dbReference type="OrthoDB" id="831823at2759"/>
<protein>
    <submittedName>
        <fullName evidence="1">Uncharacterized protein</fullName>
    </submittedName>
</protein>